<evidence type="ECO:0000256" key="2">
    <source>
        <dbReference type="ARBA" id="ARBA00008072"/>
    </source>
</evidence>
<dbReference type="PANTHER" id="PTHR43161">
    <property type="entry name" value="SORBITOL DEHYDROGENASE"/>
    <property type="match status" value="1"/>
</dbReference>
<dbReference type="Gene3D" id="3.90.180.10">
    <property type="entry name" value="Medium-chain alcohol dehydrogenases, catalytic domain"/>
    <property type="match status" value="1"/>
</dbReference>
<dbReference type="PANTHER" id="PTHR43161:SF9">
    <property type="entry name" value="SORBITOL DEHYDROGENASE"/>
    <property type="match status" value="1"/>
</dbReference>
<dbReference type="InterPro" id="IPR020843">
    <property type="entry name" value="ER"/>
</dbReference>
<dbReference type="Pfam" id="PF00107">
    <property type="entry name" value="ADH_zinc_N"/>
    <property type="match status" value="1"/>
</dbReference>
<dbReference type="PROSITE" id="PS00059">
    <property type="entry name" value="ADH_ZINC"/>
    <property type="match status" value="1"/>
</dbReference>
<dbReference type="InterPro" id="IPR036291">
    <property type="entry name" value="NAD(P)-bd_dom_sf"/>
</dbReference>
<comment type="similarity">
    <text evidence="2 6">Belongs to the zinc-containing alcohol dehydrogenase family.</text>
</comment>
<dbReference type="SUPFAM" id="SSF51735">
    <property type="entry name" value="NAD(P)-binding Rossmann-fold domains"/>
    <property type="match status" value="1"/>
</dbReference>
<keyword evidence="4 6" id="KW-0862">Zinc</keyword>
<organism evidence="8 9">
    <name type="scientific">Tianweitania aestuarii</name>
    <dbReference type="NCBI Taxonomy" id="2814886"/>
    <lineage>
        <taxon>Bacteria</taxon>
        <taxon>Pseudomonadati</taxon>
        <taxon>Pseudomonadota</taxon>
        <taxon>Alphaproteobacteria</taxon>
        <taxon>Hyphomicrobiales</taxon>
        <taxon>Phyllobacteriaceae</taxon>
        <taxon>Tianweitania</taxon>
    </lineage>
</organism>
<accession>A0ABS5RTG6</accession>
<sequence>MTETRSLVLERKGELALREIDLPTEVGANDVKIAIHTVGVCGSDVHYYTHGKIGPFVVNAPMVLGHEAAGTVVEVGSGVTNLKVGDRVCMEPGIPDANSRASRLGMYNVDPAVEFWATPPVHGVLTAKVVHPAAYTFKLPDNVSFAEGAMIEPFAVGLQAAQKARIAPGDVGVVVGAGPIGIMIALAALAGGCATVVIADLSAEKLAIAAQYPGIVPVDIRSQNVKEVVDGITEGWGADVVFEASGSPKAWATLLDYLRPGGCVVVVGMPVEPTPVDWSLASTKEARFETVFRYAHQYPRAIQMMGSGKVDLKPLISETYPFEKSIEAFDRAVEGRPTDVKIQITMPS</sequence>
<comment type="caution">
    <text evidence="8">The sequence shown here is derived from an EMBL/GenBank/DDBJ whole genome shotgun (WGS) entry which is preliminary data.</text>
</comment>
<evidence type="ECO:0000313" key="8">
    <source>
        <dbReference type="EMBL" id="MBS9719627.1"/>
    </source>
</evidence>
<dbReference type="CDD" id="cd05285">
    <property type="entry name" value="sorbitol_DH"/>
    <property type="match status" value="1"/>
</dbReference>
<evidence type="ECO:0000256" key="1">
    <source>
        <dbReference type="ARBA" id="ARBA00001947"/>
    </source>
</evidence>
<evidence type="ECO:0000256" key="4">
    <source>
        <dbReference type="ARBA" id="ARBA00022833"/>
    </source>
</evidence>
<dbReference type="Gene3D" id="3.40.50.720">
    <property type="entry name" value="NAD(P)-binding Rossmann-like Domain"/>
    <property type="match status" value="1"/>
</dbReference>
<evidence type="ECO:0000259" key="7">
    <source>
        <dbReference type="SMART" id="SM00829"/>
    </source>
</evidence>
<reference evidence="8 9" key="1">
    <citation type="submission" date="2021-03" db="EMBL/GenBank/DDBJ databases">
        <title>Tianweitania aestuarii sp. nov., isolated from a tidal flat.</title>
        <authorList>
            <person name="Park S."/>
            <person name="Yoon J.-H."/>
        </authorList>
    </citation>
    <scope>NUCLEOTIDE SEQUENCE [LARGE SCALE GENOMIC DNA]</scope>
    <source>
        <strain evidence="8 9">BSSL-BM11</strain>
    </source>
</reference>
<keyword evidence="5" id="KW-0560">Oxidoreductase</keyword>
<gene>
    <name evidence="8" type="ORF">JYU29_02885</name>
</gene>
<dbReference type="InterPro" id="IPR011032">
    <property type="entry name" value="GroES-like_sf"/>
</dbReference>
<dbReference type="Proteomes" id="UP001297272">
    <property type="component" value="Unassembled WGS sequence"/>
</dbReference>
<keyword evidence="9" id="KW-1185">Reference proteome</keyword>
<dbReference type="Pfam" id="PF08240">
    <property type="entry name" value="ADH_N"/>
    <property type="match status" value="1"/>
</dbReference>
<evidence type="ECO:0000256" key="6">
    <source>
        <dbReference type="RuleBase" id="RU361277"/>
    </source>
</evidence>
<dbReference type="InterPro" id="IPR002328">
    <property type="entry name" value="ADH_Zn_CS"/>
</dbReference>
<evidence type="ECO:0000256" key="5">
    <source>
        <dbReference type="ARBA" id="ARBA00023002"/>
    </source>
</evidence>
<proteinExistence type="inferred from homology"/>
<evidence type="ECO:0000256" key="3">
    <source>
        <dbReference type="ARBA" id="ARBA00022723"/>
    </source>
</evidence>
<keyword evidence="3 6" id="KW-0479">Metal-binding</keyword>
<dbReference type="InterPro" id="IPR013154">
    <property type="entry name" value="ADH-like_N"/>
</dbReference>
<dbReference type="InterPro" id="IPR045306">
    <property type="entry name" value="SDH-like"/>
</dbReference>
<dbReference type="RefSeq" id="WP_213983246.1">
    <property type="nucleotide sequence ID" value="NZ_JAFMNX010000001.1"/>
</dbReference>
<evidence type="ECO:0000313" key="9">
    <source>
        <dbReference type="Proteomes" id="UP001297272"/>
    </source>
</evidence>
<comment type="cofactor">
    <cofactor evidence="1 6">
        <name>Zn(2+)</name>
        <dbReference type="ChEBI" id="CHEBI:29105"/>
    </cofactor>
</comment>
<protein>
    <submittedName>
        <fullName evidence="8">NAD(P)-dependent alcohol dehydrogenase</fullName>
    </submittedName>
</protein>
<dbReference type="EMBL" id="JAFMNX010000001">
    <property type="protein sequence ID" value="MBS9719627.1"/>
    <property type="molecule type" value="Genomic_DNA"/>
</dbReference>
<dbReference type="SUPFAM" id="SSF50129">
    <property type="entry name" value="GroES-like"/>
    <property type="match status" value="1"/>
</dbReference>
<feature type="domain" description="Enoyl reductase (ER)" evidence="7">
    <location>
        <begin position="13"/>
        <end position="338"/>
    </location>
</feature>
<dbReference type="InterPro" id="IPR013149">
    <property type="entry name" value="ADH-like_C"/>
</dbReference>
<name>A0ABS5RTG6_9HYPH</name>
<dbReference type="SMART" id="SM00829">
    <property type="entry name" value="PKS_ER"/>
    <property type="match status" value="1"/>
</dbReference>